<organism evidence="1 2">
    <name type="scientific">Rhodovulum viride</name>
    <dbReference type="NCBI Taxonomy" id="1231134"/>
    <lineage>
        <taxon>Bacteria</taxon>
        <taxon>Pseudomonadati</taxon>
        <taxon>Pseudomonadota</taxon>
        <taxon>Alphaproteobacteria</taxon>
        <taxon>Rhodobacterales</taxon>
        <taxon>Paracoccaceae</taxon>
        <taxon>Rhodovulum</taxon>
    </lineage>
</organism>
<reference evidence="1 2" key="1">
    <citation type="submission" date="2017-01" db="EMBL/GenBank/DDBJ databases">
        <title>Genome sequence of Rhodovulum viride JA756.</title>
        <authorList>
            <person name="Lakshmi K.V."/>
            <person name="Tushar L.D."/>
            <person name="Sasikala C."/>
            <person name="Venkataramana C."/>
        </authorList>
    </citation>
    <scope>NUCLEOTIDE SEQUENCE [LARGE SCALE GENOMIC DNA]</scope>
    <source>
        <strain evidence="1 2">JA756</strain>
    </source>
</reference>
<protein>
    <submittedName>
        <fullName evidence="1">Uncharacterized protein</fullName>
    </submittedName>
</protein>
<sequence length="154" mass="16535">MPMSWNIPRVATMPLSPTCHSYCTATSPGFLPTTLSKLGSLSASRSIPLFTSAYSGRTGLNQTDVPETFGARPSAYRISVADWPMVTTLSGAASKETSSPQFVNVRGYSVSCACRGRAVPTSSAAIMKVRFIRSVPSDRTIRDETRTEYGRAAT</sequence>
<dbReference type="Proteomes" id="UP000248659">
    <property type="component" value="Unassembled WGS sequence"/>
</dbReference>
<dbReference type="EMBL" id="MUAV01000012">
    <property type="protein sequence ID" value="RAP41052.1"/>
    <property type="molecule type" value="Genomic_DNA"/>
</dbReference>
<accession>A0ABX9DFC4</accession>
<gene>
    <name evidence="1" type="ORF">BYZ73_11475</name>
</gene>
<proteinExistence type="predicted"/>
<evidence type="ECO:0000313" key="1">
    <source>
        <dbReference type="EMBL" id="RAP41052.1"/>
    </source>
</evidence>
<keyword evidence="2" id="KW-1185">Reference proteome</keyword>
<evidence type="ECO:0000313" key="2">
    <source>
        <dbReference type="Proteomes" id="UP000248659"/>
    </source>
</evidence>
<name>A0ABX9DFC4_9RHOB</name>
<comment type="caution">
    <text evidence="1">The sequence shown here is derived from an EMBL/GenBank/DDBJ whole genome shotgun (WGS) entry which is preliminary data.</text>
</comment>